<feature type="transmembrane region" description="Helical" evidence="1">
    <location>
        <begin position="164"/>
        <end position="186"/>
    </location>
</feature>
<feature type="transmembrane region" description="Helical" evidence="1">
    <location>
        <begin position="110"/>
        <end position="131"/>
    </location>
</feature>
<evidence type="ECO:0000256" key="1">
    <source>
        <dbReference type="SAM" id="Phobius"/>
    </source>
</evidence>
<keyword evidence="1" id="KW-0472">Membrane</keyword>
<feature type="transmembrane region" description="Helical" evidence="1">
    <location>
        <begin position="192"/>
        <end position="210"/>
    </location>
</feature>
<name>A0A7Y9KJC4_9MICO</name>
<keyword evidence="1" id="KW-0812">Transmembrane</keyword>
<protein>
    <submittedName>
        <fullName evidence="2">Uncharacterized protein</fullName>
    </submittedName>
</protein>
<sequence length="235" mass="24964">MRRLSVQIILGGLIVVAGVLLLLEATGTMTSPRIVWAVLLAAASAVFWFVFSADRSSWWAAIPGAALLGAALVVVMELDPQGLGQWTEVPFLALLGVGFWVVYFRDVDRWWAVIPAGVLLTLAIVAGLSSVADGPMIGAILLFGVAVTFALVALLPGGASRRRWAWIPAAAAALVAIVILFSAGRWFVLLNYVWPVLVIAAGVFVVWRAVGRGGHRADERELAGSDGPVSEDPRQ</sequence>
<evidence type="ECO:0000313" key="2">
    <source>
        <dbReference type="EMBL" id="NYE21502.1"/>
    </source>
</evidence>
<keyword evidence="3" id="KW-1185">Reference proteome</keyword>
<feature type="transmembrane region" description="Helical" evidence="1">
    <location>
        <begin position="82"/>
        <end position="103"/>
    </location>
</feature>
<reference evidence="2 3" key="1">
    <citation type="submission" date="2020-07" db="EMBL/GenBank/DDBJ databases">
        <title>Sequencing the genomes of 1000 actinobacteria strains.</title>
        <authorList>
            <person name="Klenk H.-P."/>
        </authorList>
    </citation>
    <scope>NUCLEOTIDE SEQUENCE [LARGE SCALE GENOMIC DNA]</scope>
    <source>
        <strain evidence="2 3">DSM 24662</strain>
    </source>
</reference>
<dbReference type="Proteomes" id="UP000576969">
    <property type="component" value="Unassembled WGS sequence"/>
</dbReference>
<feature type="transmembrane region" description="Helical" evidence="1">
    <location>
        <begin position="58"/>
        <end position="76"/>
    </location>
</feature>
<accession>A0A7Y9KJC4</accession>
<dbReference type="AlphaFoldDB" id="A0A7Y9KJC4"/>
<gene>
    <name evidence="2" type="ORF">BJ991_003530</name>
</gene>
<comment type="caution">
    <text evidence="2">The sequence shown here is derived from an EMBL/GenBank/DDBJ whole genome shotgun (WGS) entry which is preliminary data.</text>
</comment>
<dbReference type="EMBL" id="JACCBV010000001">
    <property type="protein sequence ID" value="NYE21502.1"/>
    <property type="molecule type" value="Genomic_DNA"/>
</dbReference>
<feature type="transmembrane region" description="Helical" evidence="1">
    <location>
        <begin position="137"/>
        <end position="157"/>
    </location>
</feature>
<proteinExistence type="predicted"/>
<feature type="transmembrane region" description="Helical" evidence="1">
    <location>
        <begin position="7"/>
        <end position="27"/>
    </location>
</feature>
<organism evidence="2 3">
    <name type="scientific">Microbacterium immunditiarum</name>
    <dbReference type="NCBI Taxonomy" id="337480"/>
    <lineage>
        <taxon>Bacteria</taxon>
        <taxon>Bacillati</taxon>
        <taxon>Actinomycetota</taxon>
        <taxon>Actinomycetes</taxon>
        <taxon>Micrococcales</taxon>
        <taxon>Microbacteriaceae</taxon>
        <taxon>Microbacterium</taxon>
    </lineage>
</organism>
<keyword evidence="1" id="KW-1133">Transmembrane helix</keyword>
<feature type="transmembrane region" description="Helical" evidence="1">
    <location>
        <begin position="33"/>
        <end position="51"/>
    </location>
</feature>
<evidence type="ECO:0000313" key="3">
    <source>
        <dbReference type="Proteomes" id="UP000576969"/>
    </source>
</evidence>